<feature type="transmembrane region" description="Helical" evidence="1">
    <location>
        <begin position="346"/>
        <end position="366"/>
    </location>
</feature>
<accession>A0A6C0IBY9</accession>
<dbReference type="AlphaFoldDB" id="A0A6C0IBY9"/>
<dbReference type="EMBL" id="MN740154">
    <property type="protein sequence ID" value="QHT90534.1"/>
    <property type="molecule type" value="Genomic_DNA"/>
</dbReference>
<organism evidence="2">
    <name type="scientific">viral metagenome</name>
    <dbReference type="NCBI Taxonomy" id="1070528"/>
    <lineage>
        <taxon>unclassified sequences</taxon>
        <taxon>metagenomes</taxon>
        <taxon>organismal metagenomes</taxon>
    </lineage>
</organism>
<evidence type="ECO:0000256" key="1">
    <source>
        <dbReference type="SAM" id="Phobius"/>
    </source>
</evidence>
<evidence type="ECO:0000313" key="2">
    <source>
        <dbReference type="EMBL" id="QHT90534.1"/>
    </source>
</evidence>
<keyword evidence="1" id="KW-0812">Transmembrane</keyword>
<sequence length="402" mass="44551">MIILLNTENTETIPLVKTNYYPIQCTDCKKKDTIMYNYIGRANSPSVVYLSSSSATGNIPIGYQTSELVVCPTPESMIETFPFLEFPAKSGNVNGAIVIVHKPLTNGLPLYSCFLLQRSDISNPDTAVLETLFVPNDYTKKSYQSVPFELAMRDFVSESIVYENLTDRHHNPCIVVFFQDQLLVHFPNSSGLCSNKATFRVSSEGGFQPPCQKSLEGMTDDMTDETTGEMMISTRNDPNYSYQECTMVPVDGIDVNGGDVQYTFQVSQDSNLVSGNMEVNYVNNVSGVIIYFLAAMLIYFGTPFGYRTVMCSILKKFEGGLGGTATFVDYLRNTQNLFGMGEFKGFAILFNLAYILVIVGLFMGAFTPRANIWSIYSSAIFMILAWAIGLVAVLNNPLPPEC</sequence>
<proteinExistence type="predicted"/>
<feature type="transmembrane region" description="Helical" evidence="1">
    <location>
        <begin position="372"/>
        <end position="394"/>
    </location>
</feature>
<keyword evidence="1" id="KW-0472">Membrane</keyword>
<reference evidence="2" key="1">
    <citation type="journal article" date="2020" name="Nature">
        <title>Giant virus diversity and host interactions through global metagenomics.</title>
        <authorList>
            <person name="Schulz F."/>
            <person name="Roux S."/>
            <person name="Paez-Espino D."/>
            <person name="Jungbluth S."/>
            <person name="Walsh D.A."/>
            <person name="Denef V.J."/>
            <person name="McMahon K.D."/>
            <person name="Konstantinidis K.T."/>
            <person name="Eloe-Fadrosh E.A."/>
            <person name="Kyrpides N.C."/>
            <person name="Woyke T."/>
        </authorList>
    </citation>
    <scope>NUCLEOTIDE SEQUENCE</scope>
    <source>
        <strain evidence="2">GVMAG-M-3300023184-68</strain>
    </source>
</reference>
<feature type="transmembrane region" description="Helical" evidence="1">
    <location>
        <begin position="288"/>
        <end position="306"/>
    </location>
</feature>
<name>A0A6C0IBY9_9ZZZZ</name>
<keyword evidence="1" id="KW-1133">Transmembrane helix</keyword>
<protein>
    <submittedName>
        <fullName evidence="2">Uncharacterized protein</fullName>
    </submittedName>
</protein>